<protein>
    <recommendedName>
        <fullName evidence="4">Integrase</fullName>
    </recommendedName>
</protein>
<dbReference type="InterPro" id="IPR013762">
    <property type="entry name" value="Integrase-like_cat_sf"/>
</dbReference>
<accession>A0A344LB50</accession>
<dbReference type="InterPro" id="IPR011010">
    <property type="entry name" value="DNA_brk_join_enz"/>
</dbReference>
<dbReference type="Gene3D" id="1.10.443.10">
    <property type="entry name" value="Intergrase catalytic core"/>
    <property type="match status" value="1"/>
</dbReference>
<dbReference type="GO" id="GO:0015074">
    <property type="term" value="P:DNA integration"/>
    <property type="evidence" value="ECO:0007669"/>
    <property type="project" value="InterPro"/>
</dbReference>
<dbReference type="AlphaFoldDB" id="A0A344LB50"/>
<evidence type="ECO:0000256" key="1">
    <source>
        <dbReference type="ARBA" id="ARBA00023172"/>
    </source>
</evidence>
<organism evidence="2 3">
    <name type="scientific">Amycolatopsis albispora</name>
    <dbReference type="NCBI Taxonomy" id="1804986"/>
    <lineage>
        <taxon>Bacteria</taxon>
        <taxon>Bacillati</taxon>
        <taxon>Actinomycetota</taxon>
        <taxon>Actinomycetes</taxon>
        <taxon>Pseudonocardiales</taxon>
        <taxon>Pseudonocardiaceae</taxon>
        <taxon>Amycolatopsis</taxon>
    </lineage>
</organism>
<gene>
    <name evidence="2" type="ORF">A4R43_24540</name>
</gene>
<name>A0A344LB50_9PSEU</name>
<evidence type="ECO:0000313" key="2">
    <source>
        <dbReference type="EMBL" id="AXB45274.1"/>
    </source>
</evidence>
<reference evidence="2 3" key="1">
    <citation type="submission" date="2016-04" db="EMBL/GenBank/DDBJ databases">
        <title>Complete genome sequence and analysis of deep-sea sediment isolate, Amycolatopsis sp. WP1.</title>
        <authorList>
            <person name="Wang H."/>
            <person name="Chen S."/>
            <person name="Wu Q."/>
        </authorList>
    </citation>
    <scope>NUCLEOTIDE SEQUENCE [LARGE SCALE GENOMIC DNA]</scope>
    <source>
        <strain evidence="2 3">WP1</strain>
    </source>
</reference>
<dbReference type="EMBL" id="CP015163">
    <property type="protein sequence ID" value="AXB45274.1"/>
    <property type="molecule type" value="Genomic_DNA"/>
</dbReference>
<keyword evidence="1" id="KW-0233">DNA recombination</keyword>
<evidence type="ECO:0000313" key="3">
    <source>
        <dbReference type="Proteomes" id="UP000250434"/>
    </source>
</evidence>
<dbReference type="SUPFAM" id="SSF56349">
    <property type="entry name" value="DNA breaking-rejoining enzymes"/>
    <property type="match status" value="1"/>
</dbReference>
<dbReference type="GO" id="GO:0006310">
    <property type="term" value="P:DNA recombination"/>
    <property type="evidence" value="ECO:0007669"/>
    <property type="project" value="UniProtKB-KW"/>
</dbReference>
<keyword evidence="3" id="KW-1185">Reference proteome</keyword>
<proteinExistence type="predicted"/>
<dbReference type="OrthoDB" id="8776710at2"/>
<sequence>MPELHDAPGGDQRVLAGRPLRPGVVLAQTSRFADDVWRLEHGLLQQHVKTLALDFATVPERYRLHAKQLCYAMLAGPLPPGEKRQSLLSIRSVFSELRRFLHWLDTRPPATEQPDLATLTGGDLTDYHRHLLALPNVSAREHARRAVRLFWRYRTGLTDPLLIDPHHVDSWSHSKRPKENTTDRVPEPVLGPLITWALRFVDEFAPDVLDADQRWRDYRSRFRNGKRGHNAGVATNLQSYIDDHVRSGLPLPGYEGRPNLQFIAAEIGMSITGLLRRHRNTVLDAAALVGVTEHTWLGTPICGRLDNTPWINDIALTHPTQSIRKLARLLQVSCYVVIAFLSGIRDSEVKHLRRGCVSVQRGSDGRAYRWKLTGRAFKGEPDATGTEATWIIGHPAARAVAVLEKLQPADRPLLFSHLAHSNAAGSSKTSADQAQSTGVTNAQLGELVRWINDYCARHGRTDSIPLINGQRWRLSTRQFRRTLAWFIARRPGGSIAGAIQYRHLSVQMFEGYAGTSDSGFRAEVESEQALARGEHLLAMIDGHEHTTLAGPAAEEARRRLDGFAGQARFTGTVLTDPHRLARLLRRADPAVYPGTFATCVFNRDKALCHQHRDSHGTTQPGLGDCRPLECANVALTADNTAALGAERDRVDHELAARPSLPPLLQHRIRSRRDQISHFLDRHVPETG</sequence>
<dbReference type="KEGG" id="aab:A4R43_24540"/>
<evidence type="ECO:0008006" key="4">
    <source>
        <dbReference type="Google" id="ProtNLM"/>
    </source>
</evidence>
<dbReference type="GO" id="GO:0003677">
    <property type="term" value="F:DNA binding"/>
    <property type="evidence" value="ECO:0007669"/>
    <property type="project" value="InterPro"/>
</dbReference>
<dbReference type="Proteomes" id="UP000250434">
    <property type="component" value="Chromosome"/>
</dbReference>